<dbReference type="PATRIC" id="fig|69014.16.peg.1538"/>
<dbReference type="RefSeq" id="WP_011250529.1">
    <property type="nucleotide sequence ID" value="NC_006624.1"/>
</dbReference>
<sequence length="348" mass="39609">MIGAIAEKEFRDNLTSKRFFVVFGFLLAVVVLSLILVKLDLYGMYMPGGDDEAPKVYHVLWGVNYLIGSVGGIFALALGFDAVTKEKENRTMNVLMGHPVFRDQVILGKILGGAITLAVSVLITALIMTGLLLWIGVTIDSYARMVMYFLVMYLYFMVFFTMGVAFSAHSSSSGSALMYALVAFLILTTLTLPVAELVAYGVAGPRPQEPEELRAYYEEMERIFSSENVTPEDMAKMEDIQKKMEVLQEEYSQKIEEWSKKYWKTIEYVQIISPEYDFDQVSEYVLNPEKGSEDWFVYYDRDFDEEEPPSYSLSESLSFVKKELGMMVAYLVLWTVIAYLGFVRAEIR</sequence>
<dbReference type="PANTHER" id="PTHR43471">
    <property type="entry name" value="ABC TRANSPORTER PERMEASE"/>
    <property type="match status" value="1"/>
</dbReference>
<gene>
    <name evidence="2" type="ordered locus">TK1578</name>
</gene>
<dbReference type="eggNOG" id="arCOG02436">
    <property type="taxonomic scope" value="Archaea"/>
</dbReference>
<dbReference type="AlphaFoldDB" id="Q5JIN9"/>
<feature type="transmembrane region" description="Helical" evidence="1">
    <location>
        <begin position="20"/>
        <end position="39"/>
    </location>
</feature>
<feature type="transmembrane region" description="Helical" evidence="1">
    <location>
        <begin position="105"/>
        <end position="135"/>
    </location>
</feature>
<dbReference type="EnsemblBacteria" id="BAD85767">
    <property type="protein sequence ID" value="BAD85767"/>
    <property type="gene ID" value="TK1578"/>
</dbReference>
<dbReference type="Pfam" id="PF12679">
    <property type="entry name" value="ABC2_membrane_2"/>
    <property type="match status" value="1"/>
</dbReference>
<dbReference type="GO" id="GO:0140359">
    <property type="term" value="F:ABC-type transporter activity"/>
    <property type="evidence" value="ECO:0007669"/>
    <property type="project" value="InterPro"/>
</dbReference>
<dbReference type="OrthoDB" id="86287at2157"/>
<name>Q5JIN9_THEKO</name>
<evidence type="ECO:0000313" key="3">
    <source>
        <dbReference type="Proteomes" id="UP000000536"/>
    </source>
</evidence>
<reference evidence="2 3" key="1">
    <citation type="journal article" date="2005" name="Genome Res.">
        <title>Complete genome sequence of the hyperthermophilic archaeon Thermococcus kodakaraensis KOD1 and comparison with Pyrococcus genomes.</title>
        <authorList>
            <person name="Fukui T."/>
            <person name="Atomi H."/>
            <person name="Kanai T."/>
            <person name="Matsumi R."/>
            <person name="Fujiwara S."/>
            <person name="Imanaka T."/>
        </authorList>
    </citation>
    <scope>NUCLEOTIDE SEQUENCE [LARGE SCALE GENOMIC DNA]</scope>
    <source>
        <strain evidence="3">ATCC BAA-918 / JCM 12380 / KOD1</strain>
    </source>
</reference>
<dbReference type="PhylomeDB" id="Q5JIN9"/>
<dbReference type="Proteomes" id="UP000000536">
    <property type="component" value="Chromosome"/>
</dbReference>
<dbReference type="GO" id="GO:0005886">
    <property type="term" value="C:plasma membrane"/>
    <property type="evidence" value="ECO:0007669"/>
    <property type="project" value="UniProtKB-SubCell"/>
</dbReference>
<dbReference type="EMBL" id="AP006878">
    <property type="protein sequence ID" value="BAD85767.1"/>
    <property type="molecule type" value="Genomic_DNA"/>
</dbReference>
<evidence type="ECO:0000313" key="2">
    <source>
        <dbReference type="EMBL" id="BAD85767.1"/>
    </source>
</evidence>
<protein>
    <submittedName>
        <fullName evidence="2">Hypothetical membrane protein, conserved</fullName>
    </submittedName>
</protein>
<feature type="transmembrane region" description="Helical" evidence="1">
    <location>
        <begin position="324"/>
        <end position="343"/>
    </location>
</feature>
<dbReference type="HOGENOM" id="CLU_068384_0_0_2"/>
<keyword evidence="3" id="KW-1185">Reference proteome</keyword>
<organism evidence="2 3">
    <name type="scientific">Thermococcus kodakarensis (strain ATCC BAA-918 / JCM 12380 / KOD1)</name>
    <name type="common">Pyrococcus kodakaraensis (strain KOD1)</name>
    <dbReference type="NCBI Taxonomy" id="69014"/>
    <lineage>
        <taxon>Archaea</taxon>
        <taxon>Methanobacteriati</taxon>
        <taxon>Methanobacteriota</taxon>
        <taxon>Thermococci</taxon>
        <taxon>Thermococcales</taxon>
        <taxon>Thermococcaceae</taxon>
        <taxon>Thermococcus</taxon>
    </lineage>
</organism>
<feature type="transmembrane region" description="Helical" evidence="1">
    <location>
        <begin position="59"/>
        <end position="84"/>
    </location>
</feature>
<evidence type="ECO:0000256" key="1">
    <source>
        <dbReference type="SAM" id="Phobius"/>
    </source>
</evidence>
<dbReference type="KEGG" id="tko:TK1578"/>
<dbReference type="InParanoid" id="Q5JIN9"/>
<accession>Q5JIN9</accession>
<feature type="transmembrane region" description="Helical" evidence="1">
    <location>
        <begin position="178"/>
        <end position="203"/>
    </location>
</feature>
<dbReference type="GeneID" id="78448106"/>
<dbReference type="STRING" id="69014.TK1578"/>
<keyword evidence="1" id="KW-0812">Transmembrane</keyword>
<feature type="transmembrane region" description="Helical" evidence="1">
    <location>
        <begin position="147"/>
        <end position="166"/>
    </location>
</feature>
<keyword evidence="1" id="KW-1133">Transmembrane helix</keyword>
<dbReference type="PANTHER" id="PTHR43471:SF13">
    <property type="entry name" value="ABC-2 TYPE TRANSPORT SYSTEM PERMEASE PROTEIN"/>
    <property type="match status" value="1"/>
</dbReference>
<keyword evidence="1" id="KW-0472">Membrane</keyword>
<proteinExistence type="predicted"/>